<dbReference type="PANTHER" id="PTHR30537">
    <property type="entry name" value="HTH-TYPE TRANSCRIPTIONAL REGULATOR"/>
    <property type="match status" value="1"/>
</dbReference>
<keyword evidence="4" id="KW-0804">Transcription</keyword>
<dbReference type="Pfam" id="PF03466">
    <property type="entry name" value="LysR_substrate"/>
    <property type="match status" value="1"/>
</dbReference>
<gene>
    <name evidence="6" type="ORF">SC1083_1560</name>
</gene>
<dbReference type="EMBL" id="AEJM01000036">
    <property type="protein sequence ID" value="EGY33003.1"/>
    <property type="molecule type" value="Genomic_DNA"/>
</dbReference>
<dbReference type="GO" id="GO:0003700">
    <property type="term" value="F:DNA-binding transcription factor activity"/>
    <property type="evidence" value="ECO:0007669"/>
    <property type="project" value="InterPro"/>
</dbReference>
<evidence type="ECO:0000313" key="6">
    <source>
        <dbReference type="EMBL" id="EGY33003.1"/>
    </source>
</evidence>
<evidence type="ECO:0000256" key="2">
    <source>
        <dbReference type="ARBA" id="ARBA00023015"/>
    </source>
</evidence>
<reference evidence="6 7" key="1">
    <citation type="submission" date="2010-10" db="EMBL/GenBank/DDBJ databases">
        <authorList>
            <person name="Chen C."/>
            <person name="Kittichotirat W."/>
            <person name="Asikainen S."/>
            <person name="Bumgarner R."/>
        </authorList>
    </citation>
    <scope>NUCLEOTIDE SEQUENCE [LARGE SCALE GENOMIC DNA]</scope>
    <source>
        <strain evidence="6 7">SC1083</strain>
    </source>
</reference>
<comment type="similarity">
    <text evidence="1">Belongs to the LysR transcriptional regulatory family.</text>
</comment>
<proteinExistence type="inferred from homology"/>
<dbReference type="SMR" id="G4A9P1"/>
<dbReference type="Gene3D" id="1.10.10.10">
    <property type="entry name" value="Winged helix-like DNA-binding domain superfamily/Winged helix DNA-binding domain"/>
    <property type="match status" value="1"/>
</dbReference>
<dbReference type="AlphaFoldDB" id="G4A9P1"/>
<name>G4A9P1_AGGAC</name>
<dbReference type="FunFam" id="1.10.10.10:FF:000001">
    <property type="entry name" value="LysR family transcriptional regulator"/>
    <property type="match status" value="1"/>
</dbReference>
<dbReference type="InterPro" id="IPR000847">
    <property type="entry name" value="LysR_HTH_N"/>
</dbReference>
<dbReference type="InterPro" id="IPR036390">
    <property type="entry name" value="WH_DNA-bd_sf"/>
</dbReference>
<accession>G4A9P1</accession>
<protein>
    <submittedName>
        <fullName evidence="6">LysR family transcriptional regulator</fullName>
    </submittedName>
</protein>
<evidence type="ECO:0000256" key="4">
    <source>
        <dbReference type="ARBA" id="ARBA00023163"/>
    </source>
</evidence>
<sequence>MQQDNSYYGQLNVFQTIAQEGSISAAARKLQIAVPSASQSLKLLEQKIGVPLFHRTTRNIQLTDAGKQLLERTEDAMSTLHQALEEVQNYGSAPSGTVRLTLARFAYQLLLKPILAEFHQRYPQIQLEISLNDALTNLIEDGFDLGIRFGNRLDEGMVARKLMNPFKEGLYVSESYVAQYGIPRTPKALTGHKLIGYRFISSNRIEPLVLDIDGQDTALDMDMPLICNDPEIIADATREGLGIGRIFETSLQLFPDKAQFIPVLQKYWRQYPALYLYYLQHSQKAKKVQVLIEFLLEKGRERGYI</sequence>
<dbReference type="GO" id="GO:0003677">
    <property type="term" value="F:DNA binding"/>
    <property type="evidence" value="ECO:0007669"/>
    <property type="project" value="UniProtKB-KW"/>
</dbReference>
<evidence type="ECO:0000256" key="3">
    <source>
        <dbReference type="ARBA" id="ARBA00023125"/>
    </source>
</evidence>
<organism evidence="6 7">
    <name type="scientific">Aggregatibacter actinomycetemcomitans serotype e str. SC1083</name>
    <dbReference type="NCBI Taxonomy" id="907488"/>
    <lineage>
        <taxon>Bacteria</taxon>
        <taxon>Pseudomonadati</taxon>
        <taxon>Pseudomonadota</taxon>
        <taxon>Gammaproteobacteria</taxon>
        <taxon>Pasteurellales</taxon>
        <taxon>Pasteurellaceae</taxon>
        <taxon>Aggregatibacter</taxon>
    </lineage>
</organism>
<dbReference type="RefSeq" id="WP_005558371.1">
    <property type="nucleotide sequence ID" value="NZ_AEJM01000036.1"/>
</dbReference>
<dbReference type="PATRIC" id="fig|907488.3.peg.1525"/>
<dbReference type="SUPFAM" id="SSF46785">
    <property type="entry name" value="Winged helix' DNA-binding domain"/>
    <property type="match status" value="1"/>
</dbReference>
<keyword evidence="3" id="KW-0238">DNA-binding</keyword>
<dbReference type="PANTHER" id="PTHR30537:SF5">
    <property type="entry name" value="HTH-TYPE TRANSCRIPTIONAL ACTIVATOR TTDR-RELATED"/>
    <property type="match status" value="1"/>
</dbReference>
<keyword evidence="2" id="KW-0805">Transcription regulation</keyword>
<dbReference type="Gene3D" id="3.40.190.290">
    <property type="match status" value="1"/>
</dbReference>
<dbReference type="PROSITE" id="PS50931">
    <property type="entry name" value="HTH_LYSR"/>
    <property type="match status" value="1"/>
</dbReference>
<dbReference type="SUPFAM" id="SSF53850">
    <property type="entry name" value="Periplasmic binding protein-like II"/>
    <property type="match status" value="1"/>
</dbReference>
<comment type="caution">
    <text evidence="6">The sequence shown here is derived from an EMBL/GenBank/DDBJ whole genome shotgun (WGS) entry which is preliminary data.</text>
</comment>
<evidence type="ECO:0000259" key="5">
    <source>
        <dbReference type="PROSITE" id="PS50931"/>
    </source>
</evidence>
<feature type="domain" description="HTH lysR-type" evidence="5">
    <location>
        <begin position="10"/>
        <end position="63"/>
    </location>
</feature>
<dbReference type="InterPro" id="IPR005119">
    <property type="entry name" value="LysR_subst-bd"/>
</dbReference>
<evidence type="ECO:0000313" key="7">
    <source>
        <dbReference type="Proteomes" id="UP000005508"/>
    </source>
</evidence>
<dbReference type="Pfam" id="PF00126">
    <property type="entry name" value="HTH_1"/>
    <property type="match status" value="1"/>
</dbReference>
<evidence type="ECO:0000256" key="1">
    <source>
        <dbReference type="ARBA" id="ARBA00009437"/>
    </source>
</evidence>
<dbReference type="InterPro" id="IPR036388">
    <property type="entry name" value="WH-like_DNA-bd_sf"/>
</dbReference>
<dbReference type="InterPro" id="IPR058163">
    <property type="entry name" value="LysR-type_TF_proteobact-type"/>
</dbReference>
<dbReference type="Proteomes" id="UP000005508">
    <property type="component" value="Unassembled WGS sequence"/>
</dbReference>